<dbReference type="RefSeq" id="WP_230840362.1">
    <property type="nucleotide sequence ID" value="NZ_CP063845.1"/>
</dbReference>
<keyword evidence="2" id="KW-1185">Reference proteome</keyword>
<sequence>MPEVIAGTSLLQYLYQAEILDLLRLLYGYIVLAVKPAVDRLEALGFRLAPSTRAAVLELAEEV</sequence>
<protein>
    <submittedName>
        <fullName evidence="1">Uncharacterized protein</fullName>
    </submittedName>
</protein>
<proteinExistence type="predicted"/>
<evidence type="ECO:0000313" key="2">
    <source>
        <dbReference type="Proteomes" id="UP001054846"/>
    </source>
</evidence>
<dbReference type="Proteomes" id="UP001054846">
    <property type="component" value="Chromosome"/>
</dbReference>
<gene>
    <name evidence="1" type="ORF">ISF26_16350</name>
</gene>
<reference evidence="1 2" key="1">
    <citation type="journal article" date="2021" name="Genome Biol. Evol.">
        <title>Complete Genome Sequencing of a Novel Gloeobacter Species from a Waterfall Cave in Mexico.</title>
        <authorList>
            <person name="Saw J.H."/>
            <person name="Cardona T."/>
            <person name="Montejano G."/>
        </authorList>
    </citation>
    <scope>NUCLEOTIDE SEQUENCE [LARGE SCALE GENOMIC DNA]</scope>
    <source>
        <strain evidence="1">MG652769</strain>
    </source>
</reference>
<organism evidence="1 2">
    <name type="scientific">Gloeobacter morelensis MG652769</name>
    <dbReference type="NCBI Taxonomy" id="2781736"/>
    <lineage>
        <taxon>Bacteria</taxon>
        <taxon>Bacillati</taxon>
        <taxon>Cyanobacteriota</taxon>
        <taxon>Cyanophyceae</taxon>
        <taxon>Gloeobacterales</taxon>
        <taxon>Gloeobacteraceae</taxon>
        <taxon>Gloeobacter</taxon>
        <taxon>Gloeobacter morelensis</taxon>
    </lineage>
</organism>
<dbReference type="EMBL" id="CP063845">
    <property type="protein sequence ID" value="UFP93361.1"/>
    <property type="molecule type" value="Genomic_DNA"/>
</dbReference>
<evidence type="ECO:0000313" key="1">
    <source>
        <dbReference type="EMBL" id="UFP93361.1"/>
    </source>
</evidence>
<name>A0ABY3PI78_9CYAN</name>
<accession>A0ABY3PI78</accession>